<dbReference type="Pfam" id="PF03573">
    <property type="entry name" value="OprD"/>
    <property type="match status" value="1"/>
</dbReference>
<dbReference type="EMBL" id="LK391969">
    <property type="protein sequence ID" value="CEF27297.1"/>
    <property type="molecule type" value="Genomic_DNA"/>
</dbReference>
<evidence type="ECO:0000256" key="1">
    <source>
        <dbReference type="ARBA" id="ARBA00009075"/>
    </source>
</evidence>
<dbReference type="PANTHER" id="PTHR34596">
    <property type="entry name" value="CHITOPORIN"/>
    <property type="match status" value="1"/>
</dbReference>
<proteinExistence type="inferred from homology"/>
<dbReference type="RefSeq" id="WP_044499972.1">
    <property type="nucleotide sequence ID" value="NZ_LK391969.1"/>
</dbReference>
<dbReference type="InterPro" id="IPR005318">
    <property type="entry name" value="OM_porin_bac"/>
</dbReference>
<dbReference type="AlphaFoldDB" id="A0A078MJZ3"/>
<evidence type="ECO:0000256" key="2">
    <source>
        <dbReference type="ARBA" id="ARBA00022448"/>
    </source>
</evidence>
<accession>A0A078MJZ3</accession>
<gene>
    <name evidence="4" type="ORF">BN1049_02245</name>
</gene>
<sequence length="420" mass="47189">MNRLNLTRHIAIAAALLGGGLGILPAQAEFFEDSSASLSLRNLYFNRDFRHSAATQSKADEWAQGLRAEWHSGYTPGRLGLGMDAIGLLGIKLDSSPERNGTGILKRSTSDGRAMDEYGELGLTARLRLDNHVLRIGTLLPSMPLAMHNDTRLLPQTFRGAWLQSDPAAPLKLDLGRFDRINLRDSSNHERMTPVMGGARNIRLNAAGVEASAFDFAGLTWQASEQTKVSWHFGELEDIYRQHYLTLGHSWQLDNGDRLNLNLRHADSTDAGRSNIDNRMTSLGLSYQAGMHRFSTSYQHMEGDTGFAYINGTDPYLAHLVQIQDFANRDERSWQVRHDYSFADLGLPGLKLMNRYTHGHNIEHAGGRGKEWERNTDLIYVIQSGALKNLSLHWRNATYRSNYATDMDENRLIVGYTFNL</sequence>
<dbReference type="SUPFAM" id="SSF56935">
    <property type="entry name" value="Porins"/>
    <property type="match status" value="1"/>
</dbReference>
<protein>
    <submittedName>
        <fullName evidence="4">Putative porin</fullName>
    </submittedName>
</protein>
<dbReference type="PANTHER" id="PTHR34596:SF2">
    <property type="entry name" value="CHITOPORIN"/>
    <property type="match status" value="1"/>
</dbReference>
<organism evidence="4">
    <name type="scientific">Pseudomonas saudimassiliensis</name>
    <dbReference type="NCBI Taxonomy" id="1461581"/>
    <lineage>
        <taxon>Bacteria</taxon>
        <taxon>Pseudomonadati</taxon>
        <taxon>Pseudomonadota</taxon>
        <taxon>Gammaproteobacteria</taxon>
        <taxon>Pseudomonadales</taxon>
        <taxon>Pseudomonadaceae</taxon>
        <taxon>Pseudomonas</taxon>
    </lineage>
</organism>
<name>A0A078MJZ3_9PSED</name>
<dbReference type="OrthoDB" id="6759120at2"/>
<evidence type="ECO:0000313" key="4">
    <source>
        <dbReference type="EMBL" id="CEA05737.1"/>
    </source>
</evidence>
<keyword evidence="3" id="KW-0732">Signal</keyword>
<evidence type="ECO:0000256" key="3">
    <source>
        <dbReference type="ARBA" id="ARBA00022729"/>
    </source>
</evidence>
<keyword evidence="2" id="KW-0813">Transport</keyword>
<comment type="similarity">
    <text evidence="1">Belongs to the outer membrane porin (Opr) (TC 1.B.25) family.</text>
</comment>
<dbReference type="Gene3D" id="2.40.160.10">
    <property type="entry name" value="Porin"/>
    <property type="match status" value="1"/>
</dbReference>
<dbReference type="GO" id="GO:0016020">
    <property type="term" value="C:membrane"/>
    <property type="evidence" value="ECO:0007669"/>
    <property type="project" value="InterPro"/>
</dbReference>
<reference evidence="4" key="1">
    <citation type="submission" date="2014-07" db="EMBL/GenBank/DDBJ databases">
        <authorList>
            <person name="Urmite Genomes Urmite Genomes"/>
        </authorList>
    </citation>
    <scope>NUCLEOTIDE SEQUENCE</scope>
    <source>
        <strain evidence="4">12M76_air</strain>
    </source>
</reference>
<dbReference type="InterPro" id="IPR023614">
    <property type="entry name" value="Porin_dom_sf"/>
</dbReference>
<dbReference type="EMBL" id="LM997413">
    <property type="protein sequence ID" value="CEA05737.1"/>
    <property type="molecule type" value="Genomic_DNA"/>
</dbReference>
<dbReference type="GO" id="GO:0015288">
    <property type="term" value="F:porin activity"/>
    <property type="evidence" value="ECO:0007669"/>
    <property type="project" value="TreeGrafter"/>
</dbReference>
<dbReference type="PATRIC" id="fig|1461581.3.peg.2213"/>